<dbReference type="RefSeq" id="YP_009808216.1">
    <property type="nucleotide sequence ID" value="NC_048038.1"/>
</dbReference>
<sequence>MTRLELRDSQKVALSRLTEPGRNFAALWAEPRSGKTAVSLKLIEHKVPRVAVVVGPKIAEGVWRTEAAKWLGIPYRFHPLTAGNDYPDLTGRGVFRVTHLLFVNYEQFGKQPWQRLRPFLKELAQLADRQGMMFLDESHQIKTPNSVTGKNIRPLAHDWNGYRLLITGTPVTNPNQVDAIYGQWTFVNPEIRERWPSAKDFREYFGEWTNVKGYPELIKPIRQAELNAYIQNDVVTMVGPGDPVPIRKFNYRVPAEVLAASRRMLKQGVIYYNGNKWVPDPDMDPTDRAVIGLNPLVRLLRMRTLVAGWAKDDEGESFTVPQAARARLLALGKVLRRCDGKVIVACTHMHEIKLVRRYLTLKGIGHTIITGAVQNKNNVIEAFQRDPDLRVLLVQPRTVAMAVDISVANDLIWYTSDFNYVTFKQASDRIKLSPKSPTVWFLCGSRTVDEDVWVTLQEDHQHLTKVVGRIRRKKFR</sequence>
<dbReference type="KEGG" id="vg:54999115"/>
<dbReference type="PANTHER" id="PTHR45766:SF6">
    <property type="entry name" value="SWI_SNF-RELATED MATRIX-ASSOCIATED ACTIN-DEPENDENT REGULATOR OF CHROMATIN SUBFAMILY A-LIKE PROTEIN 1"/>
    <property type="match status" value="1"/>
</dbReference>
<proteinExistence type="predicted"/>
<dbReference type="GO" id="GO:0004386">
    <property type="term" value="F:helicase activity"/>
    <property type="evidence" value="ECO:0007669"/>
    <property type="project" value="UniProtKB-KW"/>
</dbReference>
<name>A0A385D4H9_9CAUD</name>
<feature type="domain" description="Helicase ATP-binding" evidence="2">
    <location>
        <begin position="2"/>
        <end position="205"/>
    </location>
</feature>
<evidence type="ECO:0000313" key="3">
    <source>
        <dbReference type="EMBL" id="AXQ52904.1"/>
    </source>
</evidence>
<dbReference type="EMBL" id="MH697589">
    <property type="protein sequence ID" value="AXQ52904.1"/>
    <property type="molecule type" value="Genomic_DNA"/>
</dbReference>
<keyword evidence="3" id="KW-0347">Helicase</keyword>
<dbReference type="Pfam" id="PF00271">
    <property type="entry name" value="Helicase_C"/>
    <property type="match status" value="1"/>
</dbReference>
<dbReference type="GO" id="GO:0005524">
    <property type="term" value="F:ATP binding"/>
    <property type="evidence" value="ECO:0007669"/>
    <property type="project" value="InterPro"/>
</dbReference>
<keyword evidence="3" id="KW-0067">ATP-binding</keyword>
<dbReference type="InterPro" id="IPR014001">
    <property type="entry name" value="Helicase_ATP-bd"/>
</dbReference>
<dbReference type="PANTHER" id="PTHR45766">
    <property type="entry name" value="DNA ANNEALING HELICASE AND ENDONUCLEASE ZRANB3 FAMILY MEMBER"/>
    <property type="match status" value="1"/>
</dbReference>
<dbReference type="Gene3D" id="3.40.50.300">
    <property type="entry name" value="P-loop containing nucleotide triphosphate hydrolases"/>
    <property type="match status" value="2"/>
</dbReference>
<organism evidence="3 4">
    <name type="scientific">Microbacterium phage Neferthena</name>
    <dbReference type="NCBI Taxonomy" id="2301539"/>
    <lineage>
        <taxon>Viruses</taxon>
        <taxon>Duplodnaviria</taxon>
        <taxon>Heunggongvirae</taxon>
        <taxon>Uroviricota</taxon>
        <taxon>Caudoviricetes</taxon>
        <taxon>Neferthenavirus</taxon>
        <taxon>Neferthenavirus neferthena</taxon>
    </lineage>
</organism>
<accession>A0A385D4H9</accession>
<protein>
    <submittedName>
        <fullName evidence="3">DNA helicase</fullName>
    </submittedName>
</protein>
<dbReference type="SMART" id="SM00487">
    <property type="entry name" value="DEXDc"/>
    <property type="match status" value="1"/>
</dbReference>
<evidence type="ECO:0000259" key="2">
    <source>
        <dbReference type="SMART" id="SM00487"/>
    </source>
</evidence>
<keyword evidence="4" id="KW-1185">Reference proteome</keyword>
<dbReference type="GO" id="GO:0016787">
    <property type="term" value="F:hydrolase activity"/>
    <property type="evidence" value="ECO:0007669"/>
    <property type="project" value="UniProtKB-KW"/>
</dbReference>
<dbReference type="GeneID" id="54999115"/>
<dbReference type="GO" id="GO:0006281">
    <property type="term" value="P:DNA repair"/>
    <property type="evidence" value="ECO:0007669"/>
    <property type="project" value="TreeGrafter"/>
</dbReference>
<evidence type="ECO:0000313" key="4">
    <source>
        <dbReference type="Proteomes" id="UP000261846"/>
    </source>
</evidence>
<evidence type="ECO:0000256" key="1">
    <source>
        <dbReference type="ARBA" id="ARBA00022801"/>
    </source>
</evidence>
<keyword evidence="1" id="KW-0378">Hydrolase</keyword>
<dbReference type="InterPro" id="IPR001650">
    <property type="entry name" value="Helicase_C-like"/>
</dbReference>
<dbReference type="Pfam" id="PF00176">
    <property type="entry name" value="SNF2-rel_dom"/>
    <property type="match status" value="1"/>
</dbReference>
<dbReference type="InterPro" id="IPR027417">
    <property type="entry name" value="P-loop_NTPase"/>
</dbReference>
<dbReference type="GO" id="GO:0031297">
    <property type="term" value="P:replication fork processing"/>
    <property type="evidence" value="ECO:0007669"/>
    <property type="project" value="TreeGrafter"/>
</dbReference>
<reference evidence="3 4" key="1">
    <citation type="submission" date="2018-07" db="EMBL/GenBank/DDBJ databases">
        <authorList>
            <person name="Bray K.S."/>
            <person name="Carr Z.A."/>
            <person name="Cox A."/>
            <person name="Croney S.M."/>
            <person name="Francisco T.J."/>
            <person name="Gragg K.N."/>
            <person name="Gress-Byrd C.M."/>
            <person name="Holcomb E.R."/>
            <person name="Justice T.A."/>
            <person name="Latham E.D."/>
            <person name="Lovell F.C."/>
            <person name="Miller H.N."/>
            <person name="Quesada C."/>
            <person name="Radey J."/>
            <person name="Robinson P.M."/>
            <person name="Scott K.N."/>
            <person name="Smith C.E."/>
            <person name="Stamey B.D."/>
            <person name="Stanley G.P."/>
            <person name="Suchonic E.A."/>
            <person name="Taylor K.N."/>
            <person name="Weindel N.A."/>
            <person name="Wiseman B.T."/>
            <person name="Eckardt M.A."/>
            <person name="Gainey M.D."/>
            <person name="Wallen J.R."/>
            <person name="Garlena R.A."/>
            <person name="Russell D.A."/>
            <person name="Pope W.H."/>
            <person name="Jacobs-Sera D."/>
            <person name="Hatfull G.F."/>
        </authorList>
    </citation>
    <scope>NUCLEOTIDE SEQUENCE [LARGE SCALE GENOMIC DNA]</scope>
</reference>
<keyword evidence="3" id="KW-0547">Nucleotide-binding</keyword>
<dbReference type="Proteomes" id="UP000261846">
    <property type="component" value="Segment"/>
</dbReference>
<gene>
    <name evidence="3" type="primary">41</name>
    <name evidence="3" type="ORF">SEA_NEFERTHENA_41</name>
</gene>
<dbReference type="SUPFAM" id="SSF52540">
    <property type="entry name" value="P-loop containing nucleoside triphosphate hydrolases"/>
    <property type="match status" value="2"/>
</dbReference>
<dbReference type="InterPro" id="IPR000330">
    <property type="entry name" value="SNF2_N"/>
</dbReference>